<dbReference type="KEGG" id="otd:J1M35_11430"/>
<keyword evidence="1" id="KW-0812">Transmembrane</keyword>
<evidence type="ECO:0000313" key="2">
    <source>
        <dbReference type="EMBL" id="QTD43769.1"/>
    </source>
</evidence>
<accession>A0A975CGJ8</accession>
<feature type="transmembrane region" description="Helical" evidence="1">
    <location>
        <begin position="65"/>
        <end position="85"/>
    </location>
</feature>
<keyword evidence="1" id="KW-0472">Membrane</keyword>
<protein>
    <submittedName>
        <fullName evidence="2">Uncharacterized protein</fullName>
    </submittedName>
</protein>
<evidence type="ECO:0000313" key="3">
    <source>
        <dbReference type="Proteomes" id="UP000663903"/>
    </source>
</evidence>
<reference evidence="2" key="1">
    <citation type="submission" date="2021-03" db="EMBL/GenBank/DDBJ databases">
        <title>Ottowia sp. 27C isolated from the cloaca of a Giant Asian pond turtle (Heosemys grandis).</title>
        <authorList>
            <person name="Spergser J."/>
            <person name="Busse H.-J."/>
        </authorList>
    </citation>
    <scope>NUCLEOTIDE SEQUENCE</scope>
    <source>
        <strain evidence="2">27C</strain>
    </source>
</reference>
<feature type="transmembrane region" description="Helical" evidence="1">
    <location>
        <begin position="39"/>
        <end position="59"/>
    </location>
</feature>
<name>A0A975CGJ8_9BURK</name>
<feature type="transmembrane region" description="Helical" evidence="1">
    <location>
        <begin position="6"/>
        <end position="27"/>
    </location>
</feature>
<proteinExistence type="predicted"/>
<keyword evidence="1" id="KW-1133">Transmembrane helix</keyword>
<gene>
    <name evidence="2" type="ORF">J1M35_11430</name>
</gene>
<organism evidence="2 3">
    <name type="scientific">Ottowia testudinis</name>
    <dbReference type="NCBI Taxonomy" id="2816950"/>
    <lineage>
        <taxon>Bacteria</taxon>
        <taxon>Pseudomonadati</taxon>
        <taxon>Pseudomonadota</taxon>
        <taxon>Betaproteobacteria</taxon>
        <taxon>Burkholderiales</taxon>
        <taxon>Comamonadaceae</taxon>
        <taxon>Ottowia</taxon>
    </lineage>
</organism>
<dbReference type="Proteomes" id="UP000663903">
    <property type="component" value="Chromosome"/>
</dbReference>
<dbReference type="AlphaFoldDB" id="A0A975CGJ8"/>
<dbReference type="RefSeq" id="WP_208007178.1">
    <property type="nucleotide sequence ID" value="NZ_CP071796.1"/>
</dbReference>
<evidence type="ECO:0000256" key="1">
    <source>
        <dbReference type="SAM" id="Phobius"/>
    </source>
</evidence>
<keyword evidence="3" id="KW-1185">Reference proteome</keyword>
<sequence length="192" mass="21424">MPDKPLLLFAALIFPFISWATLLGSYWTARQRKGQGSSCVFVPFIGPLLLNVYLSGRGFHGAIHLLPWIADAGTVMVACAMPRLVRNEWRTSRFTRLFTLKATGGAMQAKITFHTHGHYALTKQWQRRAGETGIISLGEVGTYVQRADGLLLISDQGPERFLRLQGATYRAHDSDSVESHQLHGLVFARTDR</sequence>
<dbReference type="EMBL" id="CP071796">
    <property type="protein sequence ID" value="QTD43769.1"/>
    <property type="molecule type" value="Genomic_DNA"/>
</dbReference>